<evidence type="ECO:0000256" key="1">
    <source>
        <dbReference type="SAM" id="SignalP"/>
    </source>
</evidence>
<feature type="chain" id="PRO_5021978001" evidence="1">
    <location>
        <begin position="29"/>
        <end position="219"/>
    </location>
</feature>
<dbReference type="AlphaFoldDB" id="A0A514YLN3"/>
<dbReference type="InterPro" id="IPR029034">
    <property type="entry name" value="Cystine-knot_cytokine"/>
</dbReference>
<reference evidence="2" key="1">
    <citation type="journal article" date="2019" name="Arch. Insect Biochem. Physiol.">
        <title>Neuropeptides and peptide hormones identified in codling moth, Cydia pomonella (Lepidoptera: Tortricidae).</title>
        <authorList>
            <person name="Garczynski S.F."/>
            <person name="Hendrickson C.A."/>
            <person name="Harper A."/>
            <person name="Unruh T.R."/>
            <person name="Dhingra A."/>
            <person name="Ahn S.J."/>
            <person name="Choi M.Y."/>
        </authorList>
    </citation>
    <scope>NUCLEOTIDE SEQUENCE</scope>
</reference>
<dbReference type="SUPFAM" id="SSF57501">
    <property type="entry name" value="Cystine-knot cytokines"/>
    <property type="match status" value="1"/>
</dbReference>
<accession>A0A514YLN3</accession>
<organism evidence="2">
    <name type="scientific">Cydia pomonella</name>
    <name type="common">Codling moth</name>
    <dbReference type="NCBI Taxonomy" id="82600"/>
    <lineage>
        <taxon>Eukaryota</taxon>
        <taxon>Metazoa</taxon>
        <taxon>Ecdysozoa</taxon>
        <taxon>Arthropoda</taxon>
        <taxon>Hexapoda</taxon>
        <taxon>Insecta</taxon>
        <taxon>Pterygota</taxon>
        <taxon>Neoptera</taxon>
        <taxon>Endopterygota</taxon>
        <taxon>Lepidoptera</taxon>
        <taxon>Glossata</taxon>
        <taxon>Ditrysia</taxon>
        <taxon>Tortricoidea</taxon>
        <taxon>Tortricidae</taxon>
        <taxon>Olethreutinae</taxon>
        <taxon>Grapholitini</taxon>
        <taxon>Cydia</taxon>
    </lineage>
</organism>
<sequence>MVSKACVFILVCLGLLVAIQSWLPRVSAKQSDLDAYMVDARTDLRNYVVGLDYPVDYGPEPDRPAPLPEFIVDYANMIRNDIILLDNSVETRTRKRGNIKVKKHSNHAISNVPCNCERSYASDNYQDHYVNLSDELGMALWYPQKVRNLTCDESRCTKPYRCQKIIYNLTVLKGSNNKEERERAGQLYADLPNELKYKWVPRLVPVVAGCLCTSSYLAD</sequence>
<keyword evidence="1" id="KW-0732">Signal</keyword>
<evidence type="ECO:0000313" key="2">
    <source>
        <dbReference type="EMBL" id="QDK59918.1"/>
    </source>
</evidence>
<feature type="signal peptide" evidence="1">
    <location>
        <begin position="1"/>
        <end position="28"/>
    </location>
</feature>
<protein>
    <submittedName>
        <fullName evidence="2">Prothoracicotropic hormone</fullName>
    </submittedName>
</protein>
<proteinExistence type="evidence at transcript level"/>
<name>A0A514YLN3_CYDPO</name>
<dbReference type="EMBL" id="MK773850">
    <property type="protein sequence ID" value="QDK59918.1"/>
    <property type="molecule type" value="mRNA"/>
</dbReference>